<dbReference type="SUPFAM" id="SSF52172">
    <property type="entry name" value="CheY-like"/>
    <property type="match status" value="1"/>
</dbReference>
<reference evidence="6 7" key="1">
    <citation type="submission" date="2017-08" db="EMBL/GenBank/DDBJ databases">
        <title>The complete genome sequence of Nocardiopsis gilva YIM 90087.</title>
        <authorList>
            <person name="Yin M."/>
            <person name="Tang S."/>
        </authorList>
    </citation>
    <scope>NUCLEOTIDE SEQUENCE [LARGE SCALE GENOMIC DNA]</scope>
    <source>
        <strain evidence="6 7">YIM 90087</strain>
    </source>
</reference>
<dbReference type="RefSeq" id="WP_017618454.1">
    <property type="nucleotide sequence ID" value="NZ_ANBG01000167.1"/>
</dbReference>
<dbReference type="SMART" id="SM00065">
    <property type="entry name" value="GAF"/>
    <property type="match status" value="1"/>
</dbReference>
<dbReference type="Gene3D" id="3.30.450.40">
    <property type="match status" value="1"/>
</dbReference>
<dbReference type="GO" id="GO:0016301">
    <property type="term" value="F:kinase activity"/>
    <property type="evidence" value="ECO:0007669"/>
    <property type="project" value="UniProtKB-KW"/>
</dbReference>
<dbReference type="Pfam" id="PF03861">
    <property type="entry name" value="ANTAR"/>
    <property type="match status" value="1"/>
</dbReference>
<dbReference type="Gene3D" id="1.10.10.10">
    <property type="entry name" value="Winged helix-like DNA-binding domain superfamily/Winged helix DNA-binding domain"/>
    <property type="match status" value="1"/>
</dbReference>
<dbReference type="InterPro" id="IPR005561">
    <property type="entry name" value="ANTAR"/>
</dbReference>
<dbReference type="SUPFAM" id="SSF55781">
    <property type="entry name" value="GAF domain-like"/>
    <property type="match status" value="1"/>
</dbReference>
<dbReference type="InterPro" id="IPR003018">
    <property type="entry name" value="GAF"/>
</dbReference>
<evidence type="ECO:0000259" key="5">
    <source>
        <dbReference type="PROSITE" id="PS50921"/>
    </source>
</evidence>
<feature type="domain" description="ANTAR" evidence="5">
    <location>
        <begin position="167"/>
        <end position="228"/>
    </location>
</feature>
<organism evidence="6 7">
    <name type="scientific">Nocardiopsis gilva YIM 90087</name>
    <dbReference type="NCBI Taxonomy" id="1235441"/>
    <lineage>
        <taxon>Bacteria</taxon>
        <taxon>Bacillati</taxon>
        <taxon>Actinomycetota</taxon>
        <taxon>Actinomycetes</taxon>
        <taxon>Streptosporangiales</taxon>
        <taxon>Nocardiopsidaceae</taxon>
        <taxon>Nocardiopsis</taxon>
    </lineage>
</organism>
<keyword evidence="2" id="KW-0418">Kinase</keyword>
<proteinExistence type="predicted"/>
<dbReference type="PIRSF" id="PIRSF036625">
    <property type="entry name" value="GAF_ANTAR"/>
    <property type="match status" value="1"/>
</dbReference>
<name>A0A223SCL1_9ACTN</name>
<dbReference type="EMBL" id="CP022753">
    <property type="protein sequence ID" value="ASU85825.1"/>
    <property type="molecule type" value="Genomic_DNA"/>
</dbReference>
<evidence type="ECO:0000256" key="2">
    <source>
        <dbReference type="ARBA" id="ARBA00022777"/>
    </source>
</evidence>
<dbReference type="KEGG" id="ngv:CDO52_26190"/>
<keyword evidence="7" id="KW-1185">Reference proteome</keyword>
<dbReference type="PROSITE" id="PS50921">
    <property type="entry name" value="ANTAR"/>
    <property type="match status" value="1"/>
</dbReference>
<dbReference type="Pfam" id="PF13185">
    <property type="entry name" value="GAF_2"/>
    <property type="match status" value="1"/>
</dbReference>
<dbReference type="AlphaFoldDB" id="A0A223SCL1"/>
<keyword evidence="4" id="KW-0804">Transcription</keyword>
<protein>
    <submittedName>
        <fullName evidence="6">Transcriptional regulator</fullName>
    </submittedName>
</protein>
<evidence type="ECO:0000313" key="6">
    <source>
        <dbReference type="EMBL" id="ASU85825.1"/>
    </source>
</evidence>
<dbReference type="InterPro" id="IPR011006">
    <property type="entry name" value="CheY-like_superfamily"/>
</dbReference>
<dbReference type="InterPro" id="IPR012074">
    <property type="entry name" value="GAF_ANTAR"/>
</dbReference>
<gene>
    <name evidence="6" type="ORF">CDO52_26190</name>
</gene>
<dbReference type="InterPro" id="IPR029016">
    <property type="entry name" value="GAF-like_dom_sf"/>
</dbReference>
<dbReference type="SMART" id="SM01012">
    <property type="entry name" value="ANTAR"/>
    <property type="match status" value="1"/>
</dbReference>
<sequence>MPREQELASTFVQLADTLVVDFDVVDFLHMLARRSVELLDVDAAGLMLTDHHGNLRFMAASTESARLLELLQLQNEQGPCLEAYRGGKQVSCPDLSCALHRWPRFAQAALGEGYSSIQAVPMRLREHTVGALNLLRHEPGRLTEADIAIAQGFADVATISILNSRTAEERERLAEQLQTALNSRVIIEQAKGVLSERREIDMNDAFGLLRGFAREHNRRLSEVARAVVRRDSNVATLLVSAHDANAPGARDGAGNGADGARA</sequence>
<evidence type="ECO:0000256" key="1">
    <source>
        <dbReference type="ARBA" id="ARBA00022679"/>
    </source>
</evidence>
<dbReference type="Proteomes" id="UP000215005">
    <property type="component" value="Chromosome"/>
</dbReference>
<evidence type="ECO:0000313" key="7">
    <source>
        <dbReference type="Proteomes" id="UP000215005"/>
    </source>
</evidence>
<dbReference type="GO" id="GO:0003723">
    <property type="term" value="F:RNA binding"/>
    <property type="evidence" value="ECO:0007669"/>
    <property type="project" value="InterPro"/>
</dbReference>
<evidence type="ECO:0000256" key="4">
    <source>
        <dbReference type="ARBA" id="ARBA00023163"/>
    </source>
</evidence>
<evidence type="ECO:0000256" key="3">
    <source>
        <dbReference type="ARBA" id="ARBA00023015"/>
    </source>
</evidence>
<accession>A0A223SCL1</accession>
<keyword evidence="1" id="KW-0808">Transferase</keyword>
<dbReference type="InterPro" id="IPR036388">
    <property type="entry name" value="WH-like_DNA-bd_sf"/>
</dbReference>
<keyword evidence="3" id="KW-0805">Transcription regulation</keyword>